<sequence>MFMFMDKSDPLNFGEQFAARQREQDIASKGFSTIKAPKKMTKLKKLPKDMLHMKAHLEKDIEEQDSLLRGISNRIHHRSNLALRKLKFQDKTFPSSAMKSIMEQQQEYIQITVLRRALQTYLLNVMCGLATSKKFKKDYKAIRTAHASAPKPPMPEYTDEYLLARLKRKDLFPLVHFNEGSPYHVTYSDTPPFCNHDVARERAKEIAARGFSNIDIPTGYVKREKPTMKMVPTIRLIRASIHEQEDALQRLVTRIQQVAQDAVQNALEGHTQDAAEEMRAIRELQHAYLHHCQIIEGFKAYENHLMYGLLDISNAEKDLDDIKSIPPSYRPAEESDENMLQYLDDRKFFPKFFPHLGGKGVNIHFSEVPPLPINKKSWDTKSTASRTSASTAETKTAD</sequence>
<comment type="caution">
    <text evidence="2">The sequence shown here is derived from an EMBL/GenBank/DDBJ whole genome shotgun (WGS) entry which is preliminary data.</text>
</comment>
<evidence type="ECO:0000313" key="2">
    <source>
        <dbReference type="EMBL" id="CAJ1956779.1"/>
    </source>
</evidence>
<gene>
    <name evidence="2" type="ORF">CYCCA115_LOCUS16393</name>
</gene>
<dbReference type="Proteomes" id="UP001295423">
    <property type="component" value="Unassembled WGS sequence"/>
</dbReference>
<evidence type="ECO:0000256" key="1">
    <source>
        <dbReference type="SAM" id="MobiDB-lite"/>
    </source>
</evidence>
<reference evidence="2" key="1">
    <citation type="submission" date="2023-08" db="EMBL/GenBank/DDBJ databases">
        <authorList>
            <person name="Audoor S."/>
            <person name="Bilcke G."/>
        </authorList>
    </citation>
    <scope>NUCLEOTIDE SEQUENCE</scope>
</reference>
<evidence type="ECO:0000313" key="3">
    <source>
        <dbReference type="Proteomes" id="UP001295423"/>
    </source>
</evidence>
<dbReference type="EMBL" id="CAKOGP040001925">
    <property type="protein sequence ID" value="CAJ1956779.1"/>
    <property type="molecule type" value="Genomic_DNA"/>
</dbReference>
<accession>A0AAD2FY78</accession>
<dbReference type="AlphaFoldDB" id="A0AAD2FY78"/>
<feature type="compositionally biased region" description="Low complexity" evidence="1">
    <location>
        <begin position="380"/>
        <end position="398"/>
    </location>
</feature>
<proteinExistence type="predicted"/>
<keyword evidence="3" id="KW-1185">Reference proteome</keyword>
<organism evidence="2 3">
    <name type="scientific">Cylindrotheca closterium</name>
    <dbReference type="NCBI Taxonomy" id="2856"/>
    <lineage>
        <taxon>Eukaryota</taxon>
        <taxon>Sar</taxon>
        <taxon>Stramenopiles</taxon>
        <taxon>Ochrophyta</taxon>
        <taxon>Bacillariophyta</taxon>
        <taxon>Bacillariophyceae</taxon>
        <taxon>Bacillariophycidae</taxon>
        <taxon>Bacillariales</taxon>
        <taxon>Bacillariaceae</taxon>
        <taxon>Cylindrotheca</taxon>
    </lineage>
</organism>
<name>A0AAD2FY78_9STRA</name>
<protein>
    <submittedName>
        <fullName evidence="2">Uncharacterized protein</fullName>
    </submittedName>
</protein>
<feature type="region of interest" description="Disordered" evidence="1">
    <location>
        <begin position="374"/>
        <end position="398"/>
    </location>
</feature>